<organism evidence="2 3">
    <name type="scientific">Nyctereutes procyonoides</name>
    <name type="common">Raccoon dog</name>
    <name type="synonym">Canis procyonoides</name>
    <dbReference type="NCBI Taxonomy" id="34880"/>
    <lineage>
        <taxon>Eukaryota</taxon>
        <taxon>Metazoa</taxon>
        <taxon>Chordata</taxon>
        <taxon>Craniata</taxon>
        <taxon>Vertebrata</taxon>
        <taxon>Euteleostomi</taxon>
        <taxon>Mammalia</taxon>
        <taxon>Eutheria</taxon>
        <taxon>Laurasiatheria</taxon>
        <taxon>Carnivora</taxon>
        <taxon>Caniformia</taxon>
        <taxon>Canidae</taxon>
        <taxon>Nyctereutes</taxon>
    </lineage>
</organism>
<feature type="region of interest" description="Disordered" evidence="1">
    <location>
        <begin position="26"/>
        <end position="195"/>
    </location>
</feature>
<evidence type="ECO:0000313" key="2">
    <source>
        <dbReference type="EMBL" id="CAD7671113.1"/>
    </source>
</evidence>
<feature type="compositionally biased region" description="Acidic residues" evidence="1">
    <location>
        <begin position="28"/>
        <end position="37"/>
    </location>
</feature>
<proteinExistence type="predicted"/>
<sequence>MTRPSCNFPSLNRNEMNALNRKVIDISEFQESDDADEDYGRDAGSKNKRQFGKNSQEDSEDSKEKDVETKKGDSHSAEDSEDKKIIKICVSNGKQPLKQLPIREREMLMKDEGSEEQEEVEAPLQEKDSSMRPNPVRGKGKVGHSTALKVSKEKAPSPKEKEKPDSPPEKKPSASHPPEKSGDKGSEDEAQSVED</sequence>
<dbReference type="EMBL" id="CAJHUB010000660">
    <property type="protein sequence ID" value="CAD7671113.1"/>
    <property type="molecule type" value="Genomic_DNA"/>
</dbReference>
<feature type="compositionally biased region" description="Basic and acidic residues" evidence="1">
    <location>
        <begin position="150"/>
        <end position="187"/>
    </location>
</feature>
<reference evidence="2" key="1">
    <citation type="submission" date="2020-12" db="EMBL/GenBank/DDBJ databases">
        <authorList>
            <consortium name="Molecular Ecology Group"/>
        </authorList>
    </citation>
    <scope>NUCLEOTIDE SEQUENCE</scope>
    <source>
        <strain evidence="2">TBG_1078</strain>
    </source>
</reference>
<protein>
    <submittedName>
        <fullName evidence="2">(raccoon dog) hypothetical protein</fullName>
    </submittedName>
</protein>
<feature type="compositionally biased region" description="Basic and acidic residues" evidence="1">
    <location>
        <begin position="62"/>
        <end position="85"/>
    </location>
</feature>
<name>A0A811Y1T1_NYCPR</name>
<evidence type="ECO:0000313" key="3">
    <source>
        <dbReference type="Proteomes" id="UP000645828"/>
    </source>
</evidence>
<feature type="compositionally biased region" description="Basic and acidic residues" evidence="1">
    <location>
        <begin position="101"/>
        <end position="112"/>
    </location>
</feature>
<dbReference type="Proteomes" id="UP000645828">
    <property type="component" value="Unassembled WGS sequence"/>
</dbReference>
<comment type="caution">
    <text evidence="2">The sequence shown here is derived from an EMBL/GenBank/DDBJ whole genome shotgun (WGS) entry which is preliminary data.</text>
</comment>
<accession>A0A811Y1T1</accession>
<evidence type="ECO:0000256" key="1">
    <source>
        <dbReference type="SAM" id="MobiDB-lite"/>
    </source>
</evidence>
<dbReference type="AlphaFoldDB" id="A0A811Y1T1"/>
<gene>
    <name evidence="2" type="ORF">NYPRO_LOCUS3908</name>
</gene>
<keyword evidence="3" id="KW-1185">Reference proteome</keyword>